<dbReference type="Gene3D" id="2.40.128.140">
    <property type="entry name" value="Outer membrane protein"/>
    <property type="match status" value="1"/>
</dbReference>
<dbReference type="RefSeq" id="WP_105002117.1">
    <property type="nucleotide sequence ID" value="NZ_MQVX01000001.1"/>
</dbReference>
<sequence>MKQFLLLGLALTLNFSAGAQEMRRQQLEISHDNDFLLTTDRYYSSGLFLTYRRIPERGLLSEEGEQFSLRLGQEVYTPSDVSSRNTEDFDRPYAGLSGLWTRWTKADENTLWEGRVLLGRTGPSSRAGSFQRWYHRNVVLYLVPAWEAEIADAWQANFYLKYLREWELAPVPFGVRLAVLGEMSWGTLEQYVQPEIALYLGRRGALHNSIAHGRLGSSEREIFMALRASYRCVGHNSLIEGNKGSTASSFTTLALSGVWRFGFDFNHRYGRHDYKVIYRMIGRETPDQNRFHQYIGLAYGLAF</sequence>
<dbReference type="InterPro" id="IPR018707">
    <property type="entry name" value="LpxR"/>
</dbReference>
<keyword evidence="1" id="KW-0732">Signal</keyword>
<dbReference type="EMBL" id="MQVX01000001">
    <property type="protein sequence ID" value="PQJ16443.1"/>
    <property type="molecule type" value="Genomic_DNA"/>
</dbReference>
<accession>A0A2S7T935</accession>
<dbReference type="Proteomes" id="UP000239366">
    <property type="component" value="Unassembled WGS sequence"/>
</dbReference>
<protein>
    <recommendedName>
        <fullName evidence="4">DUF2219 domain-containing protein</fullName>
    </recommendedName>
</protein>
<evidence type="ECO:0000313" key="3">
    <source>
        <dbReference type="Proteomes" id="UP000239366"/>
    </source>
</evidence>
<feature type="signal peptide" evidence="1">
    <location>
        <begin position="1"/>
        <end position="19"/>
    </location>
</feature>
<proteinExistence type="predicted"/>
<organism evidence="2 3">
    <name type="scientific">Aureicoccus marinus</name>
    <dbReference type="NCBI Taxonomy" id="754435"/>
    <lineage>
        <taxon>Bacteria</taxon>
        <taxon>Pseudomonadati</taxon>
        <taxon>Bacteroidota</taxon>
        <taxon>Flavobacteriia</taxon>
        <taxon>Flavobacteriales</taxon>
        <taxon>Flavobacteriaceae</taxon>
        <taxon>Aureicoccus</taxon>
    </lineage>
</organism>
<dbReference type="InterPro" id="IPR037107">
    <property type="entry name" value="Put_OMP_sf"/>
</dbReference>
<evidence type="ECO:0000313" key="2">
    <source>
        <dbReference type="EMBL" id="PQJ16443.1"/>
    </source>
</evidence>
<keyword evidence="3" id="KW-1185">Reference proteome</keyword>
<dbReference type="Pfam" id="PF09982">
    <property type="entry name" value="LpxR"/>
    <property type="match status" value="1"/>
</dbReference>
<dbReference type="AlphaFoldDB" id="A0A2S7T935"/>
<evidence type="ECO:0000256" key="1">
    <source>
        <dbReference type="SAM" id="SignalP"/>
    </source>
</evidence>
<evidence type="ECO:0008006" key="4">
    <source>
        <dbReference type="Google" id="ProtNLM"/>
    </source>
</evidence>
<comment type="caution">
    <text evidence="2">The sequence shown here is derived from an EMBL/GenBank/DDBJ whole genome shotgun (WGS) entry which is preliminary data.</text>
</comment>
<dbReference type="OrthoDB" id="622552at2"/>
<gene>
    <name evidence="2" type="ORF">BST99_12605</name>
</gene>
<name>A0A2S7T935_9FLAO</name>
<feature type="chain" id="PRO_5015497204" description="DUF2219 domain-containing protein" evidence="1">
    <location>
        <begin position="20"/>
        <end position="303"/>
    </location>
</feature>
<reference evidence="3" key="1">
    <citation type="submission" date="2016-11" db="EMBL/GenBank/DDBJ databases">
        <title>Trade-off between light-utilization and light-protection in marine flavobacteria.</title>
        <authorList>
            <person name="Kumagai Y."/>
            <person name="Yoshizawa S."/>
            <person name="Kogure K."/>
        </authorList>
    </citation>
    <scope>NUCLEOTIDE SEQUENCE [LARGE SCALE GENOMIC DNA]</scope>
    <source>
        <strain evidence="3">SG-18</strain>
    </source>
</reference>